<evidence type="ECO:0000259" key="14">
    <source>
        <dbReference type="Pfam" id="PF01292"/>
    </source>
</evidence>
<evidence type="ECO:0000256" key="7">
    <source>
        <dbReference type="ARBA" id="ARBA00022723"/>
    </source>
</evidence>
<dbReference type="GO" id="GO:0046872">
    <property type="term" value="F:metal ion binding"/>
    <property type="evidence" value="ECO:0007669"/>
    <property type="project" value="UniProtKB-KW"/>
</dbReference>
<keyword evidence="5" id="KW-0349">Heme</keyword>
<gene>
    <name evidence="15" type="ORF">EV671_102129</name>
</gene>
<keyword evidence="8" id="KW-0249">Electron transport</keyword>
<dbReference type="EMBL" id="SMBU01000021">
    <property type="protein sequence ID" value="TCU92656.1"/>
    <property type="molecule type" value="Genomic_DNA"/>
</dbReference>
<protein>
    <submittedName>
        <fullName evidence="15">Cytochrome b561</fullName>
    </submittedName>
</protein>
<keyword evidence="3" id="KW-0813">Transport</keyword>
<dbReference type="InterPro" id="IPR011577">
    <property type="entry name" value="Cyt_b561_bac/Ni-Hgenase"/>
</dbReference>
<dbReference type="GO" id="GO:0005886">
    <property type="term" value="C:plasma membrane"/>
    <property type="evidence" value="ECO:0007669"/>
    <property type="project" value="UniProtKB-SubCell"/>
</dbReference>
<comment type="cofactor">
    <cofactor evidence="1">
        <name>heme b</name>
        <dbReference type="ChEBI" id="CHEBI:60344"/>
    </cofactor>
</comment>
<organism evidence="15 16">
    <name type="scientific">Roseateles saccharophilus</name>
    <name type="common">Pseudomonas saccharophila</name>
    <dbReference type="NCBI Taxonomy" id="304"/>
    <lineage>
        <taxon>Bacteria</taxon>
        <taxon>Pseudomonadati</taxon>
        <taxon>Pseudomonadota</taxon>
        <taxon>Betaproteobacteria</taxon>
        <taxon>Burkholderiales</taxon>
        <taxon>Sphaerotilaceae</taxon>
        <taxon>Roseateles</taxon>
    </lineage>
</organism>
<feature type="transmembrane region" description="Helical" evidence="13">
    <location>
        <begin position="54"/>
        <end position="75"/>
    </location>
</feature>
<feature type="transmembrane region" description="Helical" evidence="13">
    <location>
        <begin position="96"/>
        <end position="116"/>
    </location>
</feature>
<evidence type="ECO:0000256" key="2">
    <source>
        <dbReference type="ARBA" id="ARBA00004651"/>
    </source>
</evidence>
<keyword evidence="10" id="KW-0408">Iron</keyword>
<dbReference type="PANTHER" id="PTHR30529:SF1">
    <property type="entry name" value="CYTOCHROME B561 HOMOLOG 2"/>
    <property type="match status" value="1"/>
</dbReference>
<keyword evidence="11 13" id="KW-0472">Membrane</keyword>
<dbReference type="SUPFAM" id="SSF81342">
    <property type="entry name" value="Transmembrane di-heme cytochromes"/>
    <property type="match status" value="1"/>
</dbReference>
<dbReference type="GO" id="GO:0009055">
    <property type="term" value="F:electron transfer activity"/>
    <property type="evidence" value="ECO:0007669"/>
    <property type="project" value="InterPro"/>
</dbReference>
<evidence type="ECO:0000256" key="3">
    <source>
        <dbReference type="ARBA" id="ARBA00022448"/>
    </source>
</evidence>
<keyword evidence="6 13" id="KW-0812">Transmembrane</keyword>
<dbReference type="AlphaFoldDB" id="A0A4R3ULU5"/>
<evidence type="ECO:0000256" key="1">
    <source>
        <dbReference type="ARBA" id="ARBA00001970"/>
    </source>
</evidence>
<evidence type="ECO:0000313" key="16">
    <source>
        <dbReference type="Proteomes" id="UP000295110"/>
    </source>
</evidence>
<evidence type="ECO:0000256" key="10">
    <source>
        <dbReference type="ARBA" id="ARBA00023004"/>
    </source>
</evidence>
<evidence type="ECO:0000256" key="11">
    <source>
        <dbReference type="ARBA" id="ARBA00023136"/>
    </source>
</evidence>
<feature type="transmembrane region" description="Helical" evidence="13">
    <location>
        <begin position="152"/>
        <end position="169"/>
    </location>
</feature>
<keyword evidence="16" id="KW-1185">Reference proteome</keyword>
<feature type="transmembrane region" description="Helical" evidence="13">
    <location>
        <begin position="21"/>
        <end position="42"/>
    </location>
</feature>
<dbReference type="Proteomes" id="UP000295110">
    <property type="component" value="Unassembled WGS sequence"/>
</dbReference>
<sequence>MQPMGPAHPSLQPSTRYTTTAIVLHWLVALGLVAAFCIGIYMGDLPRSPTKLQIYGWHRTAGITVLALVLARLFWRATHHPPADLPMPAWQATAAHALHGLMYALMLTVPLAGWAMSSAKGQPVVWFDVLTLPGLLPADRPLAHQLEKLHSLLSWVLLASVALHLAAALKHHVIDKDGLLDRMRPGKAA</sequence>
<evidence type="ECO:0000313" key="15">
    <source>
        <dbReference type="EMBL" id="TCU92656.1"/>
    </source>
</evidence>
<feature type="domain" description="Cytochrome b561 bacterial/Ni-hydrogenase" evidence="14">
    <location>
        <begin position="16"/>
        <end position="186"/>
    </location>
</feature>
<evidence type="ECO:0000256" key="6">
    <source>
        <dbReference type="ARBA" id="ARBA00022692"/>
    </source>
</evidence>
<evidence type="ECO:0000256" key="9">
    <source>
        <dbReference type="ARBA" id="ARBA00022989"/>
    </source>
</evidence>
<dbReference type="Pfam" id="PF01292">
    <property type="entry name" value="Ni_hydr_CYTB"/>
    <property type="match status" value="1"/>
</dbReference>
<reference evidence="15 16" key="1">
    <citation type="submission" date="2019-03" db="EMBL/GenBank/DDBJ databases">
        <title>Genomic Encyclopedia of Type Strains, Phase IV (KMG-IV): sequencing the most valuable type-strain genomes for metagenomic binning, comparative biology and taxonomic classification.</title>
        <authorList>
            <person name="Goeker M."/>
        </authorList>
    </citation>
    <scope>NUCLEOTIDE SEQUENCE [LARGE SCALE GENOMIC DNA]</scope>
    <source>
        <strain evidence="15 16">DSM 654</strain>
    </source>
</reference>
<dbReference type="GO" id="GO:0022904">
    <property type="term" value="P:respiratory electron transport chain"/>
    <property type="evidence" value="ECO:0007669"/>
    <property type="project" value="InterPro"/>
</dbReference>
<keyword evidence="7" id="KW-0479">Metal-binding</keyword>
<evidence type="ECO:0000256" key="12">
    <source>
        <dbReference type="ARBA" id="ARBA00037975"/>
    </source>
</evidence>
<keyword evidence="9 13" id="KW-1133">Transmembrane helix</keyword>
<name>A0A4R3ULU5_ROSSA</name>
<comment type="caution">
    <text evidence="15">The sequence shown here is derived from an EMBL/GenBank/DDBJ whole genome shotgun (WGS) entry which is preliminary data.</text>
</comment>
<dbReference type="InterPro" id="IPR052168">
    <property type="entry name" value="Cytochrome_b561_oxidase"/>
</dbReference>
<dbReference type="PANTHER" id="PTHR30529">
    <property type="entry name" value="CYTOCHROME B561"/>
    <property type="match status" value="1"/>
</dbReference>
<keyword evidence="4" id="KW-1003">Cell membrane</keyword>
<evidence type="ECO:0000256" key="13">
    <source>
        <dbReference type="SAM" id="Phobius"/>
    </source>
</evidence>
<evidence type="ECO:0000256" key="8">
    <source>
        <dbReference type="ARBA" id="ARBA00022982"/>
    </source>
</evidence>
<dbReference type="Gene3D" id="1.20.950.20">
    <property type="entry name" value="Transmembrane di-heme cytochromes, Chain C"/>
    <property type="match status" value="1"/>
</dbReference>
<dbReference type="InterPro" id="IPR016174">
    <property type="entry name" value="Di-haem_cyt_TM"/>
</dbReference>
<evidence type="ECO:0000256" key="4">
    <source>
        <dbReference type="ARBA" id="ARBA00022475"/>
    </source>
</evidence>
<dbReference type="GO" id="GO:0020037">
    <property type="term" value="F:heme binding"/>
    <property type="evidence" value="ECO:0007669"/>
    <property type="project" value="TreeGrafter"/>
</dbReference>
<proteinExistence type="inferred from homology"/>
<accession>A0A4R3ULU5</accession>
<evidence type="ECO:0000256" key="5">
    <source>
        <dbReference type="ARBA" id="ARBA00022617"/>
    </source>
</evidence>
<comment type="subcellular location">
    <subcellularLocation>
        <location evidence="2">Cell membrane</location>
        <topology evidence="2">Multi-pass membrane protein</topology>
    </subcellularLocation>
</comment>
<comment type="similarity">
    <text evidence="12">Belongs to the cytochrome b561 family.</text>
</comment>